<organism evidence="1 2">
    <name type="scientific">Ambrosiozyma monospora</name>
    <name type="common">Yeast</name>
    <name type="synonym">Endomycopsis monosporus</name>
    <dbReference type="NCBI Taxonomy" id="43982"/>
    <lineage>
        <taxon>Eukaryota</taxon>
        <taxon>Fungi</taxon>
        <taxon>Dikarya</taxon>
        <taxon>Ascomycota</taxon>
        <taxon>Saccharomycotina</taxon>
        <taxon>Pichiomycetes</taxon>
        <taxon>Pichiales</taxon>
        <taxon>Pichiaceae</taxon>
        <taxon>Ambrosiozyma</taxon>
    </lineage>
</organism>
<accession>A0ACB5SYH8</accession>
<dbReference type="Proteomes" id="UP001165064">
    <property type="component" value="Unassembled WGS sequence"/>
</dbReference>
<evidence type="ECO:0000313" key="2">
    <source>
        <dbReference type="Proteomes" id="UP001165064"/>
    </source>
</evidence>
<dbReference type="EMBL" id="BSXS01001661">
    <property type="protein sequence ID" value="GME76855.1"/>
    <property type="molecule type" value="Genomic_DNA"/>
</dbReference>
<protein>
    <submittedName>
        <fullName evidence="1">Unnamed protein product</fullName>
    </submittedName>
</protein>
<proteinExistence type="predicted"/>
<sequence>MMRFCSFELAKSCFLSLSSMHLYVNNGENEFYKKGMLHINNTMEYLIKYVKNKDRKQAQGSGSKDGSDGNSDEVGSKSDDEDEEIGEGQDKKTDKGEEGNNNDNGKPISVDRILTNLKNESTTRKQTNFFVILLLIFVHLAFAILESGRTALSRLFLKLFASIVKDHTFNSVLSRIDQSQSLICGLSWWDTISALVSPDCRLPFCNVEWLGTKNDQISTAKMTGCPGEIFAILYDICKLRHVLGGNNTNGEVVKKPECEISEIDLNCTFENLKARIMNYRDYVPLQLPNNSFTYQDRLKAAQCWSMSAYVKLLEVTQLDGDYKNEIDKLVLEFLSVYETLNSQSPIVTQMVWPVLNIGVNCRTPETKFNIIKCMNTLYDTVKMGTITNIIKVTEEVWETGMSLDEILSGKEWLQAGIDFLPC</sequence>
<gene>
    <name evidence="1" type="ORF">Amon02_000279400</name>
</gene>
<name>A0ACB5SYH8_AMBMO</name>
<reference evidence="1" key="1">
    <citation type="submission" date="2023-04" db="EMBL/GenBank/DDBJ databases">
        <title>Ambrosiozyma monospora NBRC 10751.</title>
        <authorList>
            <person name="Ichikawa N."/>
            <person name="Sato H."/>
            <person name="Tonouchi N."/>
        </authorList>
    </citation>
    <scope>NUCLEOTIDE SEQUENCE</scope>
    <source>
        <strain evidence="1">NBRC 10751</strain>
    </source>
</reference>
<keyword evidence="2" id="KW-1185">Reference proteome</keyword>
<evidence type="ECO:0000313" key="1">
    <source>
        <dbReference type="EMBL" id="GME76855.1"/>
    </source>
</evidence>
<comment type="caution">
    <text evidence="1">The sequence shown here is derived from an EMBL/GenBank/DDBJ whole genome shotgun (WGS) entry which is preliminary data.</text>
</comment>